<protein>
    <recommendedName>
        <fullName evidence="4">Polysaccharide biosynthesis protein</fullName>
    </recommendedName>
</protein>
<feature type="transmembrane region" description="Helical" evidence="1">
    <location>
        <begin position="34"/>
        <end position="53"/>
    </location>
</feature>
<accession>A0ABQ4FD98</accession>
<feature type="transmembrane region" description="Helical" evidence="1">
    <location>
        <begin position="163"/>
        <end position="181"/>
    </location>
</feature>
<reference evidence="2 3" key="1">
    <citation type="submission" date="2021-01" db="EMBL/GenBank/DDBJ databases">
        <title>Whole genome shotgun sequence of Microbispora amethystogenes NBRC 101907.</title>
        <authorList>
            <person name="Komaki H."/>
            <person name="Tamura T."/>
        </authorList>
    </citation>
    <scope>NUCLEOTIDE SEQUENCE [LARGE SCALE GENOMIC DNA]</scope>
    <source>
        <strain evidence="2 3">NBRC 101907</strain>
    </source>
</reference>
<keyword evidence="1" id="KW-1133">Transmembrane helix</keyword>
<feature type="transmembrane region" description="Helical" evidence="1">
    <location>
        <begin position="243"/>
        <end position="264"/>
    </location>
</feature>
<evidence type="ECO:0000313" key="3">
    <source>
        <dbReference type="Proteomes" id="UP000651728"/>
    </source>
</evidence>
<feature type="transmembrane region" description="Helical" evidence="1">
    <location>
        <begin position="351"/>
        <end position="369"/>
    </location>
</feature>
<feature type="transmembrane region" description="Helical" evidence="1">
    <location>
        <begin position="375"/>
        <end position="394"/>
    </location>
</feature>
<keyword evidence="1" id="KW-0472">Membrane</keyword>
<sequence length="413" mass="43131">MRRILGAGGAVLAQVITAVGSLLLQLIAARELGAAGFAAFTLLNGALVVMATLHTAWVGDSLTVLDRFDPRVRAGLFVSLLGTLALGAVVGTVLALAFGALPGARTLLFGLLVVVWLAEDTGRRLLAARMEFARLARNDGLHLLTTCVVLVIVHVTAGIDLEWLLVAMAAGCVVSIFLVLLQAPREELALPPLRGADVRGVGVFAAWRAAQAVLRPTTLLLARIAIAALVSSTALAATEAARLLLAPTLTLINGVGGFLLPRMVRLREAGHPLRARLALTASVALTSVSAVSALVAVLLTGPLEHLITAGRFDVDPVTVAGWGAYCVSIAATMPVSLLATAYRHSRLVFEVRLIESVIGLAVLAVMLLWRPDLVGLAPFYIGTGGVVTSVVLVIRLHALRSETGPHVPVKADR</sequence>
<feature type="transmembrane region" description="Helical" evidence="1">
    <location>
        <begin position="140"/>
        <end position="157"/>
    </location>
</feature>
<dbReference type="Proteomes" id="UP000651728">
    <property type="component" value="Unassembled WGS sequence"/>
</dbReference>
<feature type="transmembrane region" description="Helical" evidence="1">
    <location>
        <begin position="103"/>
        <end position="119"/>
    </location>
</feature>
<proteinExistence type="predicted"/>
<gene>
    <name evidence="2" type="ORF">Mam01_29730</name>
</gene>
<feature type="transmembrane region" description="Helical" evidence="1">
    <location>
        <begin position="74"/>
        <end position="97"/>
    </location>
</feature>
<keyword evidence="1" id="KW-0812">Transmembrane</keyword>
<dbReference type="EMBL" id="BOOB01000018">
    <property type="protein sequence ID" value="GIH32809.1"/>
    <property type="molecule type" value="Genomic_DNA"/>
</dbReference>
<evidence type="ECO:0000256" key="1">
    <source>
        <dbReference type="SAM" id="Phobius"/>
    </source>
</evidence>
<evidence type="ECO:0008006" key="4">
    <source>
        <dbReference type="Google" id="ProtNLM"/>
    </source>
</evidence>
<feature type="transmembrane region" description="Helical" evidence="1">
    <location>
        <begin position="319"/>
        <end position="339"/>
    </location>
</feature>
<evidence type="ECO:0000313" key="2">
    <source>
        <dbReference type="EMBL" id="GIH32809.1"/>
    </source>
</evidence>
<comment type="caution">
    <text evidence="2">The sequence shown here is derived from an EMBL/GenBank/DDBJ whole genome shotgun (WGS) entry which is preliminary data.</text>
</comment>
<keyword evidence="3" id="KW-1185">Reference proteome</keyword>
<name>A0ABQ4FD98_9ACTN</name>
<feature type="transmembrane region" description="Helical" evidence="1">
    <location>
        <begin position="276"/>
        <end position="299"/>
    </location>
</feature>
<feature type="transmembrane region" description="Helical" evidence="1">
    <location>
        <begin position="7"/>
        <end position="28"/>
    </location>
</feature>
<feature type="transmembrane region" description="Helical" evidence="1">
    <location>
        <begin position="218"/>
        <end position="237"/>
    </location>
</feature>
<organism evidence="2 3">
    <name type="scientific">Microbispora amethystogenes</name>
    <dbReference type="NCBI Taxonomy" id="1427754"/>
    <lineage>
        <taxon>Bacteria</taxon>
        <taxon>Bacillati</taxon>
        <taxon>Actinomycetota</taxon>
        <taxon>Actinomycetes</taxon>
        <taxon>Streptosporangiales</taxon>
        <taxon>Streptosporangiaceae</taxon>
        <taxon>Microbispora</taxon>
    </lineage>
</organism>
<dbReference type="RefSeq" id="WP_204285864.1">
    <property type="nucleotide sequence ID" value="NZ_BAABEJ010000010.1"/>
</dbReference>